<dbReference type="Proteomes" id="UP000765509">
    <property type="component" value="Unassembled WGS sequence"/>
</dbReference>
<proteinExistence type="predicted"/>
<evidence type="ECO:0000313" key="1">
    <source>
        <dbReference type="EMBL" id="MBW0465660.1"/>
    </source>
</evidence>
<dbReference type="EMBL" id="AVOT02001094">
    <property type="protein sequence ID" value="MBW0465660.1"/>
    <property type="molecule type" value="Genomic_DNA"/>
</dbReference>
<keyword evidence="2" id="KW-1185">Reference proteome</keyword>
<name>A0A9Q3BIU7_9BASI</name>
<protein>
    <submittedName>
        <fullName evidence="1">Uncharacterized protein</fullName>
    </submittedName>
</protein>
<reference evidence="1" key="1">
    <citation type="submission" date="2021-03" db="EMBL/GenBank/DDBJ databases">
        <title>Draft genome sequence of rust myrtle Austropuccinia psidii MF-1, a brazilian biotype.</title>
        <authorList>
            <person name="Quecine M.C."/>
            <person name="Pachon D.M.R."/>
            <person name="Bonatelli M.L."/>
            <person name="Correr F.H."/>
            <person name="Franceschini L.M."/>
            <person name="Leite T.F."/>
            <person name="Margarido G.R.A."/>
            <person name="Almeida C.A."/>
            <person name="Ferrarezi J.A."/>
            <person name="Labate C.A."/>
        </authorList>
    </citation>
    <scope>NUCLEOTIDE SEQUENCE</scope>
    <source>
        <strain evidence="1">MF-1</strain>
    </source>
</reference>
<organism evidence="1 2">
    <name type="scientific">Austropuccinia psidii MF-1</name>
    <dbReference type="NCBI Taxonomy" id="1389203"/>
    <lineage>
        <taxon>Eukaryota</taxon>
        <taxon>Fungi</taxon>
        <taxon>Dikarya</taxon>
        <taxon>Basidiomycota</taxon>
        <taxon>Pucciniomycotina</taxon>
        <taxon>Pucciniomycetes</taxon>
        <taxon>Pucciniales</taxon>
        <taxon>Sphaerophragmiaceae</taxon>
        <taxon>Austropuccinia</taxon>
    </lineage>
</organism>
<evidence type="ECO:0000313" key="2">
    <source>
        <dbReference type="Proteomes" id="UP000765509"/>
    </source>
</evidence>
<comment type="caution">
    <text evidence="1">The sequence shown here is derived from an EMBL/GenBank/DDBJ whole genome shotgun (WGS) entry which is preliminary data.</text>
</comment>
<gene>
    <name evidence="1" type="ORF">O181_005375</name>
</gene>
<sequence length="182" mass="21314">MEPERTYYYSFRLKRSRPTQLYSGFKPFRKQHITGQESPFFTIPGIFQERKRIQREKQDFFQPQKKRVRPNDPEAVGLGVRSTQEPEIVLNNSRISSLINRNITPTQNEHNVVTSETNLNSDKLGLQMSQSAVKNQEKYDELHRSNVRLQELTTLKEEAIKAIQESCAKLSKAFEKTNKRLN</sequence>
<accession>A0A9Q3BIU7</accession>
<dbReference type="AlphaFoldDB" id="A0A9Q3BIU7"/>